<protein>
    <submittedName>
        <fullName evidence="1">Uncharacterized protein</fullName>
    </submittedName>
</protein>
<gene>
    <name evidence="1" type="ORF">EZS28_011838</name>
</gene>
<reference evidence="1 2" key="1">
    <citation type="submission" date="2019-03" db="EMBL/GenBank/DDBJ databases">
        <title>Single cell metagenomics reveals metabolic interactions within the superorganism composed of flagellate Streblomastix strix and complex community of Bacteroidetes bacteria on its surface.</title>
        <authorList>
            <person name="Treitli S.C."/>
            <person name="Kolisko M."/>
            <person name="Husnik F."/>
            <person name="Keeling P."/>
            <person name="Hampl V."/>
        </authorList>
    </citation>
    <scope>NUCLEOTIDE SEQUENCE [LARGE SCALE GENOMIC DNA]</scope>
    <source>
        <strain evidence="1">ST1C</strain>
    </source>
</reference>
<evidence type="ECO:0000313" key="2">
    <source>
        <dbReference type="Proteomes" id="UP000324800"/>
    </source>
</evidence>
<dbReference type="AlphaFoldDB" id="A0A5J4WCH0"/>
<sequence length="71" mass="8148">VQMAEQLYVDIINASQYKYVRLATIDEFRIYLCVTVGSKWVPAGDDCPKQERIIVASPKVMLTAMFTENKF</sequence>
<evidence type="ECO:0000313" key="1">
    <source>
        <dbReference type="EMBL" id="KAA6392637.1"/>
    </source>
</evidence>
<proteinExistence type="predicted"/>
<name>A0A5J4WCH0_9EUKA</name>
<feature type="non-terminal residue" evidence="1">
    <location>
        <position position="1"/>
    </location>
</feature>
<organism evidence="1 2">
    <name type="scientific">Streblomastix strix</name>
    <dbReference type="NCBI Taxonomy" id="222440"/>
    <lineage>
        <taxon>Eukaryota</taxon>
        <taxon>Metamonada</taxon>
        <taxon>Preaxostyla</taxon>
        <taxon>Oxymonadida</taxon>
        <taxon>Streblomastigidae</taxon>
        <taxon>Streblomastix</taxon>
    </lineage>
</organism>
<dbReference type="EMBL" id="SNRW01002479">
    <property type="protein sequence ID" value="KAA6392637.1"/>
    <property type="molecule type" value="Genomic_DNA"/>
</dbReference>
<comment type="caution">
    <text evidence="1">The sequence shown here is derived from an EMBL/GenBank/DDBJ whole genome shotgun (WGS) entry which is preliminary data.</text>
</comment>
<dbReference type="Proteomes" id="UP000324800">
    <property type="component" value="Unassembled WGS sequence"/>
</dbReference>
<accession>A0A5J4WCH0</accession>